<gene>
    <name evidence="2" type="ORF">C6P45_000471</name>
</gene>
<comment type="caution">
    <text evidence="2">The sequence shown here is derived from an EMBL/GenBank/DDBJ whole genome shotgun (WGS) entry which is preliminary data.</text>
</comment>
<evidence type="ECO:0000256" key="1">
    <source>
        <dbReference type="SAM" id="MobiDB-lite"/>
    </source>
</evidence>
<accession>A0A9P6W8Q8</accession>
<organism evidence="2 3">
    <name type="scientific">Maudiozyma exigua</name>
    <name type="common">Yeast</name>
    <name type="synonym">Kazachstania exigua</name>
    <dbReference type="NCBI Taxonomy" id="34358"/>
    <lineage>
        <taxon>Eukaryota</taxon>
        <taxon>Fungi</taxon>
        <taxon>Dikarya</taxon>
        <taxon>Ascomycota</taxon>
        <taxon>Saccharomycotina</taxon>
        <taxon>Saccharomycetes</taxon>
        <taxon>Saccharomycetales</taxon>
        <taxon>Saccharomycetaceae</taxon>
        <taxon>Maudiozyma</taxon>
    </lineage>
</organism>
<dbReference type="EMBL" id="PUHR01000113">
    <property type="protein sequence ID" value="KAG0665333.1"/>
    <property type="molecule type" value="Genomic_DNA"/>
</dbReference>
<feature type="region of interest" description="Disordered" evidence="1">
    <location>
        <begin position="303"/>
        <end position="330"/>
    </location>
</feature>
<evidence type="ECO:0000313" key="3">
    <source>
        <dbReference type="Proteomes" id="UP000750334"/>
    </source>
</evidence>
<name>A0A9P6W8Q8_MAUEX</name>
<feature type="compositionally biased region" description="Low complexity" evidence="1">
    <location>
        <begin position="205"/>
        <end position="227"/>
    </location>
</feature>
<feature type="region of interest" description="Disordered" evidence="1">
    <location>
        <begin position="265"/>
        <end position="284"/>
    </location>
</feature>
<feature type="region of interest" description="Disordered" evidence="1">
    <location>
        <begin position="498"/>
        <end position="525"/>
    </location>
</feature>
<feature type="region of interest" description="Disordered" evidence="1">
    <location>
        <begin position="191"/>
        <end position="229"/>
    </location>
</feature>
<reference evidence="2 3" key="1">
    <citation type="submission" date="2020-11" db="EMBL/GenBank/DDBJ databases">
        <title>Kefir isolates.</title>
        <authorList>
            <person name="Marcisauskas S."/>
            <person name="Kim Y."/>
            <person name="Blasche S."/>
        </authorList>
    </citation>
    <scope>NUCLEOTIDE SEQUENCE [LARGE SCALE GENOMIC DNA]</scope>
    <source>
        <strain evidence="2 3">OG2</strain>
    </source>
</reference>
<protein>
    <submittedName>
        <fullName evidence="2">Uncharacterized protein</fullName>
    </submittedName>
</protein>
<dbReference type="AlphaFoldDB" id="A0A9P6W8Q8"/>
<feature type="region of interest" description="Disordered" evidence="1">
    <location>
        <begin position="33"/>
        <end position="76"/>
    </location>
</feature>
<dbReference type="Proteomes" id="UP000750334">
    <property type="component" value="Unassembled WGS sequence"/>
</dbReference>
<proteinExistence type="predicted"/>
<evidence type="ECO:0000313" key="2">
    <source>
        <dbReference type="EMBL" id="KAG0665333.1"/>
    </source>
</evidence>
<feature type="compositionally biased region" description="Low complexity" evidence="1">
    <location>
        <begin position="33"/>
        <end position="52"/>
    </location>
</feature>
<feature type="compositionally biased region" description="Low complexity" evidence="1">
    <location>
        <begin position="498"/>
        <end position="518"/>
    </location>
</feature>
<keyword evidence="3" id="KW-1185">Reference proteome</keyword>
<feature type="compositionally biased region" description="Polar residues" evidence="1">
    <location>
        <begin position="265"/>
        <end position="274"/>
    </location>
</feature>
<dbReference type="OrthoDB" id="4070640at2759"/>
<feature type="compositionally biased region" description="Low complexity" evidence="1">
    <location>
        <begin position="307"/>
        <end position="321"/>
    </location>
</feature>
<sequence length="664" mass="73466">MDIFQPSKVDIFIIKGYKIITNGTILNSYHITTSSSSPLNNNNSTNNSSNSNDPEETDNEGMNNGKTPRRKKKSSVIHPQYSKTFFKLSKIYSSLLPSGLFGEVSTSPKSDIELFQRFQQILKELELNFEMSAYSKYFNRVSETLFQIKEDNELAVDDPFWIGLTESVLNFYNPRTGKLINQGRKKNVIKRNISAGKNDEKKNTENNSNSNGNNNNNNDNGNTNNNNSYDFFNMTNSMLNDPALSLQLQRKLQMIPQDITSRSLNGYYTQPTSPGSGGFPFNLGTGDDDDILGNNFNNSDVAGITFNSNDNNNNSNNNNNGNGNGNVPLQNGINGNYNYLNHKKRRSLGSLSLDESAVDDLLKFTTINKKQRTPQSFSNMIDDFRFQSNGTVNDKGPLTKMNNVQMLDKDGNLTANDNINIGGINTNDPGTSTSLPGNDMNSVTNQQGNTNTNSVPNTNIGNTLDVNSNIDASNTGSLMDQVSNNGPAGGNNGMLTTLNNGMMDSTNNNNNNNNNQNNKEGNVDVMNDNNRMQLNNLNMADATRMNNMQITPESTMNSNPANINVSGNTGDSSTSAMTSSAFSGHDSARILQNTNNSNAANSQRFEALVNELNQKYDAIIVEKDKRISSLEAELESQRQETMWLRKMLIEDMGYIRNFLQNSQR</sequence>